<dbReference type="HOGENOM" id="CLU_552119_0_0_1"/>
<dbReference type="Proteomes" id="UP000027222">
    <property type="component" value="Unassembled WGS sequence"/>
</dbReference>
<gene>
    <name evidence="1" type="ORF">GALMADRAFT_712055</name>
</gene>
<organism evidence="1 2">
    <name type="scientific">Galerina marginata (strain CBS 339.88)</name>
    <dbReference type="NCBI Taxonomy" id="685588"/>
    <lineage>
        <taxon>Eukaryota</taxon>
        <taxon>Fungi</taxon>
        <taxon>Dikarya</taxon>
        <taxon>Basidiomycota</taxon>
        <taxon>Agaricomycotina</taxon>
        <taxon>Agaricomycetes</taxon>
        <taxon>Agaricomycetidae</taxon>
        <taxon>Agaricales</taxon>
        <taxon>Agaricineae</taxon>
        <taxon>Strophariaceae</taxon>
        <taxon>Galerina</taxon>
    </lineage>
</organism>
<proteinExistence type="predicted"/>
<sequence>MYNDELRNKALQLLIVQIKQGQVQALIAALSRWHLIEVELLLPEIVDRIIPIRRQPWGRDRLPRVIQEHVLPDLTIVSRAPDSSAPLKKTIREASAKDKAFCTAYKQSFGPLLSFLSRVAEIHTGTCKAVLQAGYLDILLAAQKKASGIENIADLFKVVLSQPRLLTPIIREKVLNLIVNEVLQNRIEHIVVALAKWSVDDVQVLMMELEGNTTFNRALSKYSGTPSPFEQNVTFLFRIAEIGKPYLHAILNAGFLNILQIAQEQQFPLEDNKFFTVVFEVLKANSDLKTYRSKALDLLVESILRRKTTHILSTLAKWEIQDLEDIIVAIFRRAGPVGFGAEGPFGPKRNAFHSRDGIYYFDQEKIVSVMTFAGKIARLSEEAFQAVIRAGILDALLVIQSHDLSVHGLDENFNIILEVLRPGSYANKVRKQALDLLVFQVCRGEARYMLKIMSKWSISELNRVIWEISSQFPHMSNHRALEDLFTRPQETQTL</sequence>
<evidence type="ECO:0000313" key="2">
    <source>
        <dbReference type="Proteomes" id="UP000027222"/>
    </source>
</evidence>
<evidence type="ECO:0000313" key="1">
    <source>
        <dbReference type="EMBL" id="KDR84414.1"/>
    </source>
</evidence>
<keyword evidence="2" id="KW-1185">Reference proteome</keyword>
<name>A0A067TWS7_GALM3</name>
<dbReference type="EMBL" id="KL142368">
    <property type="protein sequence ID" value="KDR84414.1"/>
    <property type="molecule type" value="Genomic_DNA"/>
</dbReference>
<protein>
    <submittedName>
        <fullName evidence="1">Uncharacterized protein</fullName>
    </submittedName>
</protein>
<dbReference type="AlphaFoldDB" id="A0A067TWS7"/>
<dbReference type="OrthoDB" id="3062192at2759"/>
<accession>A0A067TWS7</accession>
<reference evidence="2" key="1">
    <citation type="journal article" date="2014" name="Proc. Natl. Acad. Sci. U.S.A.">
        <title>Extensive sampling of basidiomycete genomes demonstrates inadequacy of the white-rot/brown-rot paradigm for wood decay fungi.</title>
        <authorList>
            <person name="Riley R."/>
            <person name="Salamov A.A."/>
            <person name="Brown D.W."/>
            <person name="Nagy L.G."/>
            <person name="Floudas D."/>
            <person name="Held B.W."/>
            <person name="Levasseur A."/>
            <person name="Lombard V."/>
            <person name="Morin E."/>
            <person name="Otillar R."/>
            <person name="Lindquist E.A."/>
            <person name="Sun H."/>
            <person name="LaButti K.M."/>
            <person name="Schmutz J."/>
            <person name="Jabbour D."/>
            <person name="Luo H."/>
            <person name="Baker S.E."/>
            <person name="Pisabarro A.G."/>
            <person name="Walton J.D."/>
            <person name="Blanchette R.A."/>
            <person name="Henrissat B."/>
            <person name="Martin F."/>
            <person name="Cullen D."/>
            <person name="Hibbett D.S."/>
            <person name="Grigoriev I.V."/>
        </authorList>
    </citation>
    <scope>NUCLEOTIDE SEQUENCE [LARGE SCALE GENOMIC DNA]</scope>
    <source>
        <strain evidence="2">CBS 339.88</strain>
    </source>
</reference>